<feature type="domain" description="Ig-like" evidence="4">
    <location>
        <begin position="62"/>
        <end position="146"/>
    </location>
</feature>
<evidence type="ECO:0000313" key="5">
    <source>
        <dbReference type="EMBL" id="KAJ8047626.1"/>
    </source>
</evidence>
<dbReference type="OrthoDB" id="5982258at2759"/>
<gene>
    <name evidence="5" type="ORF">HOLleu_06669</name>
</gene>
<dbReference type="GO" id="GO:0030424">
    <property type="term" value="C:axon"/>
    <property type="evidence" value="ECO:0007669"/>
    <property type="project" value="TreeGrafter"/>
</dbReference>
<dbReference type="SMART" id="SM00409">
    <property type="entry name" value="IG"/>
    <property type="match status" value="2"/>
</dbReference>
<dbReference type="InterPro" id="IPR007110">
    <property type="entry name" value="Ig-like_dom"/>
</dbReference>
<accession>A0A9Q1HJQ5</accession>
<feature type="region of interest" description="Disordered" evidence="3">
    <location>
        <begin position="300"/>
        <end position="326"/>
    </location>
</feature>
<dbReference type="GO" id="GO:0007411">
    <property type="term" value="P:axon guidance"/>
    <property type="evidence" value="ECO:0007669"/>
    <property type="project" value="TreeGrafter"/>
</dbReference>
<proteinExistence type="predicted"/>
<dbReference type="AlphaFoldDB" id="A0A9Q1HJQ5"/>
<dbReference type="SMART" id="SM00408">
    <property type="entry name" value="IGc2"/>
    <property type="match status" value="1"/>
</dbReference>
<evidence type="ECO:0000313" key="6">
    <source>
        <dbReference type="Proteomes" id="UP001152320"/>
    </source>
</evidence>
<dbReference type="Proteomes" id="UP001152320">
    <property type="component" value="Chromosome 2"/>
</dbReference>
<dbReference type="InterPro" id="IPR003598">
    <property type="entry name" value="Ig_sub2"/>
</dbReference>
<sequence>MIMENNLYNVTEEGSLLVSYPPKNLNGSSYRCIASNSFGTVMSRAATLEIAYVDTFPVPSAPRYKTLNAKLGTCITCNPPEAYPGIHADWKAGVFTDINSNDRIREMIDGRLCFAYTTTGDRGTYYCVVSNKYDKGEATKRSPPLSFDVINVLDLHQLLNGPDGTLIYPNSTQLKYNQELRIPNAQPQDSGEYQCIGASRGYSETVSRYLTVLAPPNLVSGLKDAKVDSGSTVTMQCTADDDGVEFSWYHNTRLLNSSMKRPRISEDNTLTIDNVMVQDSGIYQCAARNEHGMSLSTAQLSVEEQEPTEMKPTESEIDQPDSRSPGNTVGDTFVYIFAAMVSAALLEIL</sequence>
<organism evidence="5 6">
    <name type="scientific">Holothuria leucospilota</name>
    <name type="common">Black long sea cucumber</name>
    <name type="synonym">Mertensiothuria leucospilota</name>
    <dbReference type="NCBI Taxonomy" id="206669"/>
    <lineage>
        <taxon>Eukaryota</taxon>
        <taxon>Metazoa</taxon>
        <taxon>Echinodermata</taxon>
        <taxon>Eleutherozoa</taxon>
        <taxon>Echinozoa</taxon>
        <taxon>Holothuroidea</taxon>
        <taxon>Aspidochirotacea</taxon>
        <taxon>Aspidochirotida</taxon>
        <taxon>Holothuriidae</taxon>
        <taxon>Holothuria</taxon>
    </lineage>
</organism>
<reference evidence="5" key="1">
    <citation type="submission" date="2021-10" db="EMBL/GenBank/DDBJ databases">
        <title>Tropical sea cucumber genome reveals ecological adaptation and Cuvierian tubules defense mechanism.</title>
        <authorList>
            <person name="Chen T."/>
        </authorList>
    </citation>
    <scope>NUCLEOTIDE SEQUENCE</scope>
    <source>
        <strain evidence="5">Nanhai2018</strain>
        <tissue evidence="5">Muscle</tissue>
    </source>
</reference>
<dbReference type="Gene3D" id="2.60.40.10">
    <property type="entry name" value="Immunoglobulins"/>
    <property type="match status" value="3"/>
</dbReference>
<dbReference type="InterPro" id="IPR013783">
    <property type="entry name" value="Ig-like_fold"/>
</dbReference>
<dbReference type="SUPFAM" id="SSF48726">
    <property type="entry name" value="Immunoglobulin"/>
    <property type="match status" value="3"/>
</dbReference>
<protein>
    <submittedName>
        <fullName evidence="5">Contactin-4</fullName>
    </submittedName>
</protein>
<feature type="domain" description="Ig-like" evidence="4">
    <location>
        <begin position="216"/>
        <end position="301"/>
    </location>
</feature>
<name>A0A9Q1HJQ5_HOLLE</name>
<evidence type="ECO:0000256" key="3">
    <source>
        <dbReference type="SAM" id="MobiDB-lite"/>
    </source>
</evidence>
<dbReference type="PROSITE" id="PS50835">
    <property type="entry name" value="IG_LIKE"/>
    <property type="match status" value="2"/>
</dbReference>
<dbReference type="PANTHER" id="PTHR44170:SF6">
    <property type="entry name" value="CONTACTIN"/>
    <property type="match status" value="1"/>
</dbReference>
<dbReference type="GO" id="GO:0098609">
    <property type="term" value="P:cell-cell adhesion"/>
    <property type="evidence" value="ECO:0007669"/>
    <property type="project" value="TreeGrafter"/>
</dbReference>
<dbReference type="InterPro" id="IPR036179">
    <property type="entry name" value="Ig-like_dom_sf"/>
</dbReference>
<evidence type="ECO:0000256" key="2">
    <source>
        <dbReference type="ARBA" id="ARBA00023157"/>
    </source>
</evidence>
<dbReference type="InterPro" id="IPR003599">
    <property type="entry name" value="Ig_sub"/>
</dbReference>
<dbReference type="EMBL" id="JAIZAY010000002">
    <property type="protein sequence ID" value="KAJ8047626.1"/>
    <property type="molecule type" value="Genomic_DNA"/>
</dbReference>
<keyword evidence="1" id="KW-0677">Repeat</keyword>
<keyword evidence="6" id="KW-1185">Reference proteome</keyword>
<dbReference type="Pfam" id="PF07679">
    <property type="entry name" value="I-set"/>
    <property type="match status" value="1"/>
</dbReference>
<dbReference type="PANTHER" id="PTHR44170">
    <property type="entry name" value="PROTEIN SIDEKICK"/>
    <property type="match status" value="1"/>
</dbReference>
<keyword evidence="2" id="KW-1015">Disulfide bond</keyword>
<dbReference type="GO" id="GO:0005886">
    <property type="term" value="C:plasma membrane"/>
    <property type="evidence" value="ECO:0007669"/>
    <property type="project" value="TreeGrafter"/>
</dbReference>
<evidence type="ECO:0000256" key="1">
    <source>
        <dbReference type="ARBA" id="ARBA00022737"/>
    </source>
</evidence>
<evidence type="ECO:0000259" key="4">
    <source>
        <dbReference type="PROSITE" id="PS50835"/>
    </source>
</evidence>
<dbReference type="InterPro" id="IPR013098">
    <property type="entry name" value="Ig_I-set"/>
</dbReference>
<comment type="caution">
    <text evidence="5">The sequence shown here is derived from an EMBL/GenBank/DDBJ whole genome shotgun (WGS) entry which is preliminary data.</text>
</comment>